<accession>A0A7G1H090</accession>
<name>A0A7G1H090_9BACT</name>
<dbReference type="Pfam" id="PF13181">
    <property type="entry name" value="TPR_8"/>
    <property type="match status" value="1"/>
</dbReference>
<feature type="repeat" description="TPR" evidence="3">
    <location>
        <begin position="91"/>
        <end position="124"/>
    </location>
</feature>
<evidence type="ECO:0000256" key="2">
    <source>
        <dbReference type="ARBA" id="ARBA00022803"/>
    </source>
</evidence>
<evidence type="ECO:0000313" key="4">
    <source>
        <dbReference type="EMBL" id="BCB95689.1"/>
    </source>
</evidence>
<keyword evidence="2 3" id="KW-0802">TPR repeat</keyword>
<keyword evidence="5" id="KW-1185">Reference proteome</keyword>
<dbReference type="PROSITE" id="PS50005">
    <property type="entry name" value="TPR"/>
    <property type="match status" value="3"/>
</dbReference>
<proteinExistence type="predicted"/>
<dbReference type="PANTHER" id="PTHR44858:SF1">
    <property type="entry name" value="UDP-N-ACETYLGLUCOSAMINE--PEPTIDE N-ACETYLGLUCOSAMINYLTRANSFERASE SPINDLY-RELATED"/>
    <property type="match status" value="1"/>
</dbReference>
<organism evidence="4 5">
    <name type="scientific">Dissulfurispira thermophila</name>
    <dbReference type="NCBI Taxonomy" id="2715679"/>
    <lineage>
        <taxon>Bacteria</taxon>
        <taxon>Pseudomonadati</taxon>
        <taxon>Nitrospirota</taxon>
        <taxon>Thermodesulfovibrionia</taxon>
        <taxon>Thermodesulfovibrionales</taxon>
        <taxon>Dissulfurispiraceae</taxon>
        <taxon>Dissulfurispira</taxon>
    </lineage>
</organism>
<evidence type="ECO:0000256" key="3">
    <source>
        <dbReference type="PROSITE-ProRule" id="PRU00339"/>
    </source>
</evidence>
<dbReference type="PROSITE" id="PS51257">
    <property type="entry name" value="PROKAR_LIPOPROTEIN"/>
    <property type="match status" value="1"/>
</dbReference>
<evidence type="ECO:0000313" key="5">
    <source>
        <dbReference type="Proteomes" id="UP000516360"/>
    </source>
</evidence>
<dbReference type="Proteomes" id="UP000516360">
    <property type="component" value="Chromosome"/>
</dbReference>
<feature type="repeat" description="TPR" evidence="3">
    <location>
        <begin position="57"/>
        <end position="90"/>
    </location>
</feature>
<dbReference type="Pfam" id="PF13414">
    <property type="entry name" value="TPR_11"/>
    <property type="match status" value="1"/>
</dbReference>
<dbReference type="InterPro" id="IPR011990">
    <property type="entry name" value="TPR-like_helical_dom_sf"/>
</dbReference>
<reference evidence="4 5" key="1">
    <citation type="submission" date="2020-03" db="EMBL/GenBank/DDBJ databases">
        <title>Complete genome sequences of two sulfur-disproportionating bacterial strains T55J and Mzg5.</title>
        <authorList>
            <person name="Umezawa K."/>
            <person name="Kojima H."/>
            <person name="Kato Y."/>
            <person name="Fukui M."/>
        </authorList>
    </citation>
    <scope>NUCLEOTIDE SEQUENCE [LARGE SCALE GENOMIC DNA]</scope>
    <source>
        <strain evidence="4 5">T55J</strain>
    </source>
</reference>
<dbReference type="AlphaFoldDB" id="A0A7G1H090"/>
<dbReference type="SMART" id="SM00028">
    <property type="entry name" value="TPR"/>
    <property type="match status" value="4"/>
</dbReference>
<dbReference type="Gene3D" id="1.25.40.10">
    <property type="entry name" value="Tetratricopeptide repeat domain"/>
    <property type="match status" value="2"/>
</dbReference>
<protein>
    <submittedName>
        <fullName evidence="4">Uncharacterized protein</fullName>
    </submittedName>
</protein>
<gene>
    <name evidence="4" type="ORF">JZK55_06110</name>
</gene>
<sequence>MKRYIVVFIIILTGLILFSCKREQPKEERAVQRINPYTNESVFEEVKKKLQANPADADLWYHLADLYDRSGMYNEAIEAFKKVVELKPDMGYAYFKMGTAYNRIDKPEKAVKSFKKAIQLMPDYAVAHNNLAIAYGKLGNTSEEINALKKAIKLRPRYGVARYNLGIAYLKKGERAAAKREYNLLRQIDEGLASELQKKLEEDSGTGK</sequence>
<dbReference type="EMBL" id="AP022873">
    <property type="protein sequence ID" value="BCB95689.1"/>
    <property type="molecule type" value="Genomic_DNA"/>
</dbReference>
<dbReference type="RefSeq" id="WP_203473171.1">
    <property type="nucleotide sequence ID" value="NZ_AP022873.1"/>
</dbReference>
<evidence type="ECO:0000256" key="1">
    <source>
        <dbReference type="ARBA" id="ARBA00022737"/>
    </source>
</evidence>
<keyword evidence="1" id="KW-0677">Repeat</keyword>
<dbReference type="InterPro" id="IPR050498">
    <property type="entry name" value="Ycf3"/>
</dbReference>
<feature type="repeat" description="TPR" evidence="3">
    <location>
        <begin position="125"/>
        <end position="158"/>
    </location>
</feature>
<dbReference type="InterPro" id="IPR019734">
    <property type="entry name" value="TPR_rpt"/>
</dbReference>
<dbReference type="PROSITE" id="PS50293">
    <property type="entry name" value="TPR_REGION"/>
    <property type="match status" value="2"/>
</dbReference>
<dbReference type="PANTHER" id="PTHR44858">
    <property type="entry name" value="TETRATRICOPEPTIDE REPEAT PROTEIN 6"/>
    <property type="match status" value="1"/>
</dbReference>
<dbReference type="KEGG" id="dtp:JZK55_06110"/>
<dbReference type="SUPFAM" id="SSF48452">
    <property type="entry name" value="TPR-like"/>
    <property type="match status" value="1"/>
</dbReference>